<proteinExistence type="predicted"/>
<dbReference type="GeneID" id="78317013"/>
<keyword evidence="1" id="KW-0472">Membrane</keyword>
<dbReference type="AlphaFoldDB" id="A0A1T4LVM1"/>
<evidence type="ECO:0000313" key="3">
    <source>
        <dbReference type="Proteomes" id="UP000190423"/>
    </source>
</evidence>
<dbReference type="EMBL" id="FUWG01000013">
    <property type="protein sequence ID" value="SJZ58681.1"/>
    <property type="molecule type" value="Genomic_DNA"/>
</dbReference>
<dbReference type="RefSeq" id="WP_078933635.1">
    <property type="nucleotide sequence ID" value="NZ_FUWG01000013.1"/>
</dbReference>
<organism evidence="2 3">
    <name type="scientific">Treponema porcinum</name>
    <dbReference type="NCBI Taxonomy" id="261392"/>
    <lineage>
        <taxon>Bacteria</taxon>
        <taxon>Pseudomonadati</taxon>
        <taxon>Spirochaetota</taxon>
        <taxon>Spirochaetia</taxon>
        <taxon>Spirochaetales</taxon>
        <taxon>Treponemataceae</taxon>
        <taxon>Treponema</taxon>
    </lineage>
</organism>
<sequence>MTERKSQVFICMLAAVFVLVPVFVIKKTVDLQSGWNGLAWESTQDEVKEWVKKNNTNYSYSPCSQSHFDVSCFKLSWKNTEHSPFEYIEFQFKDGLLCAVIETGKPVFSDPAVSLGLGSPESGRDLRYFFQKEKGIKYKYTERVFYYTPTEKRKSSGKYQAVCRLVRNIPSDPSFADENVLFRLTTVSCKNTSFDIFENVFFPPFVP</sequence>
<evidence type="ECO:0000313" key="2">
    <source>
        <dbReference type="EMBL" id="SJZ58681.1"/>
    </source>
</evidence>
<name>A0A1T4LVM1_TREPO</name>
<accession>A0A1T4LVM1</accession>
<reference evidence="2 3" key="1">
    <citation type="submission" date="2017-02" db="EMBL/GenBank/DDBJ databases">
        <authorList>
            <person name="Peterson S.W."/>
        </authorList>
    </citation>
    <scope>NUCLEOTIDE SEQUENCE [LARGE SCALE GENOMIC DNA]</scope>
    <source>
        <strain evidence="2 3">ATCC BAA-908</strain>
    </source>
</reference>
<feature type="transmembrane region" description="Helical" evidence="1">
    <location>
        <begin position="6"/>
        <end position="25"/>
    </location>
</feature>
<keyword evidence="1" id="KW-0812">Transmembrane</keyword>
<keyword evidence="1" id="KW-1133">Transmembrane helix</keyword>
<dbReference type="STRING" id="261392.SAMN02745149_01732"/>
<dbReference type="Proteomes" id="UP000190423">
    <property type="component" value="Unassembled WGS sequence"/>
</dbReference>
<gene>
    <name evidence="2" type="ORF">SAMN02745149_01732</name>
</gene>
<evidence type="ECO:0000256" key="1">
    <source>
        <dbReference type="SAM" id="Phobius"/>
    </source>
</evidence>
<keyword evidence="3" id="KW-1185">Reference proteome</keyword>
<protein>
    <submittedName>
        <fullName evidence="2">Uncharacterized protein</fullName>
    </submittedName>
</protein>